<evidence type="ECO:0000313" key="8">
    <source>
        <dbReference type="EMBL" id="MEZ6852273.1"/>
    </source>
</evidence>
<evidence type="ECO:0000256" key="2">
    <source>
        <dbReference type="ARBA" id="ARBA00022475"/>
    </source>
</evidence>
<comment type="caution">
    <text evidence="8">The sequence shown here is derived from an EMBL/GenBank/DDBJ whole genome shotgun (WGS) entry which is preliminary data.</text>
</comment>
<keyword evidence="7" id="KW-1133">Transmembrane helix</keyword>
<keyword evidence="2" id="KW-1003">Cell membrane</keyword>
<dbReference type="Pfam" id="PF03279">
    <property type="entry name" value="Lip_A_acyltrans"/>
    <property type="match status" value="1"/>
</dbReference>
<comment type="subcellular location">
    <subcellularLocation>
        <location evidence="1">Cell inner membrane</location>
    </subcellularLocation>
</comment>
<dbReference type="InterPro" id="IPR004960">
    <property type="entry name" value="LipA_acyltrans"/>
</dbReference>
<evidence type="ECO:0000256" key="1">
    <source>
        <dbReference type="ARBA" id="ARBA00004533"/>
    </source>
</evidence>
<dbReference type="PANTHER" id="PTHR30606">
    <property type="entry name" value="LIPID A BIOSYNTHESIS LAUROYL ACYLTRANSFERASE"/>
    <property type="match status" value="1"/>
</dbReference>
<reference evidence="8 9" key="1">
    <citation type="submission" date="2024-07" db="EMBL/GenBank/DDBJ databases">
        <title>Active virus-host system and metabolic interactions in a Lokiarchaeon culture.</title>
        <authorList>
            <person name="Ponce Toledo R.I."/>
            <person name="Rodrigues Oliveira T."/>
            <person name="Schleper C."/>
        </authorList>
    </citation>
    <scope>NUCLEOTIDE SEQUENCE [LARGE SCALE GENOMIC DNA]</scope>
    <source>
        <strain evidence="8 9">B35</strain>
    </source>
</reference>
<evidence type="ECO:0000256" key="5">
    <source>
        <dbReference type="ARBA" id="ARBA00023136"/>
    </source>
</evidence>
<keyword evidence="6" id="KW-0012">Acyltransferase</keyword>
<gene>
    <name evidence="8" type="ORF">AB2Z07_01790</name>
</gene>
<evidence type="ECO:0000256" key="7">
    <source>
        <dbReference type="SAM" id="Phobius"/>
    </source>
</evidence>
<dbReference type="RefSeq" id="WP_371149837.1">
    <property type="nucleotide sequence ID" value="NZ_JBFSOO010000001.1"/>
</dbReference>
<dbReference type="CDD" id="cd07984">
    <property type="entry name" value="LPLAT_LABLAT-like"/>
    <property type="match status" value="1"/>
</dbReference>
<dbReference type="Proteomes" id="UP001568358">
    <property type="component" value="Unassembled WGS sequence"/>
</dbReference>
<organism evidence="8 9">
    <name type="scientific">Halodesulfovibrio aestuarii</name>
    <dbReference type="NCBI Taxonomy" id="126333"/>
    <lineage>
        <taxon>Bacteria</taxon>
        <taxon>Pseudomonadati</taxon>
        <taxon>Thermodesulfobacteriota</taxon>
        <taxon>Desulfovibrionia</taxon>
        <taxon>Desulfovibrionales</taxon>
        <taxon>Desulfovibrionaceae</taxon>
        <taxon>Halodesulfovibrio</taxon>
    </lineage>
</organism>
<dbReference type="PANTHER" id="PTHR30606:SF10">
    <property type="entry name" value="PHOSPHATIDYLINOSITOL MANNOSIDE ACYLTRANSFERASE"/>
    <property type="match status" value="1"/>
</dbReference>
<keyword evidence="5 7" id="KW-0472">Membrane</keyword>
<feature type="transmembrane region" description="Helical" evidence="7">
    <location>
        <begin position="38"/>
        <end position="56"/>
    </location>
</feature>
<accession>A0ABV4JNC9</accession>
<evidence type="ECO:0000313" key="9">
    <source>
        <dbReference type="Proteomes" id="UP001568358"/>
    </source>
</evidence>
<evidence type="ECO:0000256" key="4">
    <source>
        <dbReference type="ARBA" id="ARBA00022679"/>
    </source>
</evidence>
<proteinExistence type="predicted"/>
<keyword evidence="4" id="KW-0808">Transferase</keyword>
<protein>
    <recommendedName>
        <fullName evidence="10">Lipid A biosynthesis acyltransferase</fullName>
    </recommendedName>
</protein>
<keyword evidence="3" id="KW-0997">Cell inner membrane</keyword>
<name>A0ABV4JNC9_9BACT</name>
<evidence type="ECO:0008006" key="10">
    <source>
        <dbReference type="Google" id="ProtNLM"/>
    </source>
</evidence>
<sequence length="306" mass="35098">MTRKSKCNRSEKCWSSKSLAGRWQHEFFFILIKYCGRWPAYIFSCFVVFFYVLFVPEVHKRSSFYIAKRFPKASKCARWYHTWRLCQNLAFSLIDKAAVGIRGTQEFSYSRNGIEKLQELQEQGNGLILLTVHVGPWQAMLGPLDELNTPVHLMVYRDSGDVDLQYFDFNHCKNIKLVHAEDTMGSVIAMTAALRKNEIISIMGDRIVPPTSYTASVDFLGGKALFPTSVYKFAKGTQSPVALLVTRKVGISHMELSVAHVLTVPKATGNDFTPFAQEIAYALEKYVQETPYQFYNFFDLWRTTNE</sequence>
<keyword evidence="9" id="KW-1185">Reference proteome</keyword>
<evidence type="ECO:0000256" key="3">
    <source>
        <dbReference type="ARBA" id="ARBA00022519"/>
    </source>
</evidence>
<keyword evidence="7" id="KW-0812">Transmembrane</keyword>
<evidence type="ECO:0000256" key="6">
    <source>
        <dbReference type="ARBA" id="ARBA00023315"/>
    </source>
</evidence>
<dbReference type="EMBL" id="JBFSOO010000001">
    <property type="protein sequence ID" value="MEZ6852273.1"/>
    <property type="molecule type" value="Genomic_DNA"/>
</dbReference>